<dbReference type="InterPro" id="IPR010865">
    <property type="entry name" value="DUF1499"/>
</dbReference>
<reference evidence="1" key="1">
    <citation type="submission" date="2019-01" db="EMBL/GenBank/DDBJ databases">
        <authorList>
            <consortium name="Genoscope - CEA"/>
            <person name="William W."/>
        </authorList>
    </citation>
    <scope>NUCLEOTIDE SEQUENCE</scope>
    <source>
        <strain evidence="1">CR-1</strain>
    </source>
</reference>
<proteinExistence type="predicted"/>
<dbReference type="AlphaFoldDB" id="A0A484HJQ0"/>
<dbReference type="PIRSF" id="PIRSF026426">
    <property type="entry name" value="DUF1499"/>
    <property type="match status" value="1"/>
</dbReference>
<sequence length="166" mass="18043">MKMALIALFALAVVLGAGLFILGAISRSGKAPGLLEGRLAPCPKAPNCVCSEEKGDAGHYIEPVAIPPHVEGMGMIRETILEMGGRIRDEEGGHLAATFSSRFFGFVDDFEIRADFLEKKVHIRSASRVGHSDFGANRRRAERFSVLCMEKMSRKDAEKDGEAPKP</sequence>
<accession>A0A484HJQ0</accession>
<organism evidence="1">
    <name type="scientific">uncultured Desulfobacteraceae bacterium</name>
    <dbReference type="NCBI Taxonomy" id="218296"/>
    <lineage>
        <taxon>Bacteria</taxon>
        <taxon>Pseudomonadati</taxon>
        <taxon>Thermodesulfobacteriota</taxon>
        <taxon>Desulfobacteria</taxon>
        <taxon>Desulfobacterales</taxon>
        <taxon>Desulfobacteraceae</taxon>
        <taxon>environmental samples</taxon>
    </lineage>
</organism>
<dbReference type="EMBL" id="CAACVI010000051">
    <property type="protein sequence ID" value="VEN75344.1"/>
    <property type="molecule type" value="Genomic_DNA"/>
</dbReference>
<protein>
    <recommendedName>
        <fullName evidence="2">DUF1499 domain-containing protein</fullName>
    </recommendedName>
</protein>
<dbReference type="Pfam" id="PF07386">
    <property type="entry name" value="DUF1499"/>
    <property type="match status" value="1"/>
</dbReference>
<name>A0A484HJQ0_9BACT</name>
<gene>
    <name evidence="1" type="ORF">EPICR_80035</name>
</gene>
<dbReference type="PANTHER" id="PTHR34801:SF6">
    <property type="entry name" value="SLL1620 PROTEIN"/>
    <property type="match status" value="1"/>
</dbReference>
<dbReference type="PANTHER" id="PTHR34801">
    <property type="entry name" value="EXPRESSED PROTEIN"/>
    <property type="match status" value="1"/>
</dbReference>
<evidence type="ECO:0008006" key="2">
    <source>
        <dbReference type="Google" id="ProtNLM"/>
    </source>
</evidence>
<evidence type="ECO:0000313" key="1">
    <source>
        <dbReference type="EMBL" id="VEN75344.1"/>
    </source>
</evidence>